<feature type="transmembrane region" description="Helical" evidence="1">
    <location>
        <begin position="90"/>
        <end position="114"/>
    </location>
</feature>
<keyword evidence="1" id="KW-1133">Transmembrane helix</keyword>
<proteinExistence type="predicted"/>
<dbReference type="SMART" id="SM00014">
    <property type="entry name" value="acidPPc"/>
    <property type="match status" value="1"/>
</dbReference>
<gene>
    <name evidence="3" type="ORF">V2S66_27395</name>
</gene>
<dbReference type="Gene3D" id="1.20.144.10">
    <property type="entry name" value="Phosphatidic acid phosphatase type 2/haloperoxidase"/>
    <property type="match status" value="1"/>
</dbReference>
<keyword evidence="1" id="KW-0472">Membrane</keyword>
<dbReference type="EMBL" id="JAZEWV010000032">
    <property type="protein sequence ID" value="MEE4545680.1"/>
    <property type="molecule type" value="Genomic_DNA"/>
</dbReference>
<keyword evidence="1" id="KW-0812">Transmembrane</keyword>
<evidence type="ECO:0000259" key="2">
    <source>
        <dbReference type="SMART" id="SM00014"/>
    </source>
</evidence>
<evidence type="ECO:0000256" key="1">
    <source>
        <dbReference type="SAM" id="Phobius"/>
    </source>
</evidence>
<dbReference type="Pfam" id="PF01569">
    <property type="entry name" value="PAP2"/>
    <property type="match status" value="1"/>
</dbReference>
<organism evidence="3 4">
    <name type="scientific">Actinacidiphila polyblastidii</name>
    <dbReference type="NCBI Taxonomy" id="3110430"/>
    <lineage>
        <taxon>Bacteria</taxon>
        <taxon>Bacillati</taxon>
        <taxon>Actinomycetota</taxon>
        <taxon>Actinomycetes</taxon>
        <taxon>Kitasatosporales</taxon>
        <taxon>Streptomycetaceae</taxon>
        <taxon>Actinacidiphila</taxon>
    </lineage>
</organism>
<feature type="transmembrane region" description="Helical" evidence="1">
    <location>
        <begin position="52"/>
        <end position="78"/>
    </location>
</feature>
<dbReference type="SUPFAM" id="SSF48317">
    <property type="entry name" value="Acid phosphatase/Vanadium-dependent haloperoxidase"/>
    <property type="match status" value="1"/>
</dbReference>
<dbReference type="CDD" id="cd03392">
    <property type="entry name" value="PAP2_like_2"/>
    <property type="match status" value="1"/>
</dbReference>
<feature type="domain" description="Phosphatidic acid phosphatase type 2/haloperoxidase" evidence="2">
    <location>
        <begin position="91"/>
        <end position="206"/>
    </location>
</feature>
<dbReference type="PANTHER" id="PTHR14969:SF13">
    <property type="entry name" value="AT30094P"/>
    <property type="match status" value="1"/>
</dbReference>
<feature type="transmembrane region" description="Helical" evidence="1">
    <location>
        <begin position="165"/>
        <end position="183"/>
    </location>
</feature>
<reference evidence="3 4" key="1">
    <citation type="submission" date="2023-12" db="EMBL/GenBank/DDBJ databases">
        <title>Streptomyces sp. V4-01.</title>
        <authorList>
            <person name="Somphong A."/>
            <person name="Phongsopitanun W."/>
        </authorList>
    </citation>
    <scope>NUCLEOTIDE SEQUENCE [LARGE SCALE GENOMIC DNA]</scope>
    <source>
        <strain evidence="3 4">V4-01</strain>
    </source>
</reference>
<feature type="transmembrane region" description="Helical" evidence="1">
    <location>
        <begin position="195"/>
        <end position="213"/>
    </location>
</feature>
<dbReference type="PANTHER" id="PTHR14969">
    <property type="entry name" value="SPHINGOSINE-1-PHOSPHATE PHOSPHOHYDROLASE"/>
    <property type="match status" value="1"/>
</dbReference>
<accession>A0ABU7PIS5</accession>
<name>A0ABU7PIS5_9ACTN</name>
<keyword evidence="4" id="KW-1185">Reference proteome</keyword>
<comment type="caution">
    <text evidence="3">The sequence shown here is derived from an EMBL/GenBank/DDBJ whole genome shotgun (WGS) entry which is preliminary data.</text>
</comment>
<evidence type="ECO:0000313" key="3">
    <source>
        <dbReference type="EMBL" id="MEE4545680.1"/>
    </source>
</evidence>
<evidence type="ECO:0000313" key="4">
    <source>
        <dbReference type="Proteomes" id="UP001344658"/>
    </source>
</evidence>
<feature type="transmembrane region" description="Helical" evidence="1">
    <location>
        <begin position="134"/>
        <end position="153"/>
    </location>
</feature>
<dbReference type="RefSeq" id="WP_330799382.1">
    <property type="nucleotide sequence ID" value="NZ_JAZEWV010000032.1"/>
</dbReference>
<dbReference type="InterPro" id="IPR036938">
    <property type="entry name" value="PAP2/HPO_sf"/>
</dbReference>
<dbReference type="Proteomes" id="UP001344658">
    <property type="component" value="Unassembled WGS sequence"/>
</dbReference>
<protein>
    <submittedName>
        <fullName evidence="3">Phosphatase PAP2 family protein</fullName>
    </submittedName>
</protein>
<sequence length="236" mass="24085">MRPLPGRSVVLVASSGVLFALLAWAVAAHGGGPLGPDRALHRWTVGHRPQPLTSVALLLTATGSGPVPYVAAMLAGWTGCGRPASPRKEATVAVAAVALLLAGQAVRVAVMTAVGRPRPPAADWAAVAGGSSFPSGHTTTAALAAGLLAWSAVRNSAPRTATRTFVGLCALWAVLIGCTRVYLGVHWPTDVLGGWLLATAWLALTLPVLGLVADRHIRPPGRGPGAASPADREARR</sequence>
<dbReference type="InterPro" id="IPR000326">
    <property type="entry name" value="PAP2/HPO"/>
</dbReference>